<sequence>MKHILIILSLILLSSPLFGQSDANEKVYRYKITSGLLWKTIGKGEIQPKDKGYVGSYKNGVPYGKGTMNYYDGRKLVGQFKRYAWNSTLYDKNGNILGNFVKGKYIKK</sequence>
<protein>
    <recommendedName>
        <fullName evidence="2">MORN repeat protein</fullName>
    </recommendedName>
</protein>
<organism evidence="1">
    <name type="scientific">marine metagenome</name>
    <dbReference type="NCBI Taxonomy" id="408172"/>
    <lineage>
        <taxon>unclassified sequences</taxon>
        <taxon>metagenomes</taxon>
        <taxon>ecological metagenomes</taxon>
    </lineage>
</organism>
<accession>A0A382K4V4</accession>
<gene>
    <name evidence="1" type="ORF">METZ01_LOCUS272768</name>
</gene>
<dbReference type="AlphaFoldDB" id="A0A382K4V4"/>
<name>A0A382K4V4_9ZZZZ</name>
<reference evidence="1" key="1">
    <citation type="submission" date="2018-05" db="EMBL/GenBank/DDBJ databases">
        <authorList>
            <person name="Lanie J.A."/>
            <person name="Ng W.-L."/>
            <person name="Kazmierczak K.M."/>
            <person name="Andrzejewski T.M."/>
            <person name="Davidsen T.M."/>
            <person name="Wayne K.J."/>
            <person name="Tettelin H."/>
            <person name="Glass J.I."/>
            <person name="Rusch D."/>
            <person name="Podicherti R."/>
            <person name="Tsui H.-C.T."/>
            <person name="Winkler M.E."/>
        </authorList>
    </citation>
    <scope>NUCLEOTIDE SEQUENCE</scope>
</reference>
<dbReference type="EMBL" id="UINC01078642">
    <property type="protein sequence ID" value="SVC19914.1"/>
    <property type="molecule type" value="Genomic_DNA"/>
</dbReference>
<evidence type="ECO:0000313" key="1">
    <source>
        <dbReference type="EMBL" id="SVC19914.1"/>
    </source>
</evidence>
<dbReference type="SUPFAM" id="SSF82185">
    <property type="entry name" value="Histone H3 K4-specific methyltransferase SET7/9 N-terminal domain"/>
    <property type="match status" value="1"/>
</dbReference>
<evidence type="ECO:0008006" key="2">
    <source>
        <dbReference type="Google" id="ProtNLM"/>
    </source>
</evidence>
<proteinExistence type="predicted"/>